<dbReference type="STRING" id="717605.Theco_3219"/>
<feature type="compositionally biased region" description="Low complexity" evidence="1">
    <location>
        <begin position="1"/>
        <end position="21"/>
    </location>
</feature>
<evidence type="ECO:0000313" key="2">
    <source>
        <dbReference type="EMBL" id="AGA59274.1"/>
    </source>
</evidence>
<keyword evidence="3" id="KW-1185">Reference proteome</keyword>
<dbReference type="Proteomes" id="UP000010795">
    <property type="component" value="Chromosome"/>
</dbReference>
<name>L0EI05_THECK</name>
<sequence>MPSVSSTKSTSTTAKTQAKSVNENKKGNVTYSQKSTSIATVTVNTGTGLGAKVSVAGVKAEISAKSYNSVSTSGKPTQNLYAGANVSVTNKLQIAVEAERTKEANGKTSSPGFAGVAAGDRTYGVGSTNNKVDIKIEFGVGAYLVAGGEVNVEVNLSEIGRRIDKNVVQPVKQTVANTLNKLQDPKTWFSVIY</sequence>
<reference evidence="3" key="1">
    <citation type="submission" date="2012-01" db="EMBL/GenBank/DDBJ databases">
        <title>Complete sequence of chromosome of Thermobacillus composti KWC4.</title>
        <authorList>
            <person name="Lucas S."/>
            <person name="Han J."/>
            <person name="Lapidus A."/>
            <person name="Cheng J.-F."/>
            <person name="Goodwin L."/>
            <person name="Pitluck S."/>
            <person name="Peters L."/>
            <person name="Ovchinnikova G."/>
            <person name="Teshima H."/>
            <person name="Detter J.C."/>
            <person name="Han C."/>
            <person name="Tapia R."/>
            <person name="Land M."/>
            <person name="Hauser L."/>
            <person name="Kyrpides N."/>
            <person name="Ivanova N."/>
            <person name="Pagani I."/>
            <person name="Anderson I."/>
            <person name="Woyke T."/>
        </authorList>
    </citation>
    <scope>NUCLEOTIDE SEQUENCE [LARGE SCALE GENOMIC DNA]</scope>
    <source>
        <strain evidence="3">DSM 18247 / JCM 13945 / KWC4</strain>
    </source>
</reference>
<proteinExistence type="predicted"/>
<feature type="region of interest" description="Disordered" evidence="1">
    <location>
        <begin position="1"/>
        <end position="32"/>
    </location>
</feature>
<gene>
    <name evidence="2" type="ordered locus">Theco_3219</name>
</gene>
<evidence type="ECO:0000313" key="3">
    <source>
        <dbReference type="Proteomes" id="UP000010795"/>
    </source>
</evidence>
<organism evidence="2 3">
    <name type="scientific">Thermobacillus composti (strain DSM 18247 / JCM 13945 / KWC4)</name>
    <dbReference type="NCBI Taxonomy" id="717605"/>
    <lineage>
        <taxon>Bacteria</taxon>
        <taxon>Bacillati</taxon>
        <taxon>Bacillota</taxon>
        <taxon>Bacilli</taxon>
        <taxon>Bacillales</taxon>
        <taxon>Paenibacillaceae</taxon>
        <taxon>Thermobacillus</taxon>
    </lineage>
</organism>
<dbReference type="AlphaFoldDB" id="L0EI05"/>
<dbReference type="KEGG" id="tco:Theco_3219"/>
<protein>
    <submittedName>
        <fullName evidence="2">Uncharacterized protein</fullName>
    </submittedName>
</protein>
<dbReference type="HOGENOM" id="CLU_1408149_0_0_9"/>
<dbReference type="EMBL" id="CP003255">
    <property type="protein sequence ID" value="AGA59274.1"/>
    <property type="molecule type" value="Genomic_DNA"/>
</dbReference>
<accession>L0EI05</accession>
<evidence type="ECO:0000256" key="1">
    <source>
        <dbReference type="SAM" id="MobiDB-lite"/>
    </source>
</evidence>